<feature type="domain" description="F-box" evidence="1">
    <location>
        <begin position="6"/>
        <end position="52"/>
    </location>
</feature>
<evidence type="ECO:0000259" key="1">
    <source>
        <dbReference type="PROSITE" id="PS50181"/>
    </source>
</evidence>
<dbReference type="SUPFAM" id="SSF81383">
    <property type="entry name" value="F-box domain"/>
    <property type="match status" value="1"/>
</dbReference>
<evidence type="ECO:0000313" key="3">
    <source>
        <dbReference type="Proteomes" id="UP001054889"/>
    </source>
</evidence>
<accession>A0AAV5ER53</accession>
<dbReference type="EMBL" id="BQKI01000078">
    <property type="protein sequence ID" value="GJN25794.1"/>
    <property type="molecule type" value="Genomic_DNA"/>
</dbReference>
<dbReference type="Pfam" id="PF12937">
    <property type="entry name" value="F-box-like"/>
    <property type="match status" value="1"/>
</dbReference>
<dbReference type="Gene3D" id="1.20.1280.50">
    <property type="match status" value="1"/>
</dbReference>
<proteinExistence type="predicted"/>
<dbReference type="Proteomes" id="UP001054889">
    <property type="component" value="Unassembled WGS sequence"/>
</dbReference>
<dbReference type="PANTHER" id="PTHR34591">
    <property type="entry name" value="OS03G0653100 PROTEIN-RELATED"/>
    <property type="match status" value="1"/>
</dbReference>
<dbReference type="PROSITE" id="PS50181">
    <property type="entry name" value="FBOX"/>
    <property type="match status" value="1"/>
</dbReference>
<protein>
    <recommendedName>
        <fullName evidence="1">F-box domain-containing protein</fullName>
    </recommendedName>
</protein>
<dbReference type="PANTHER" id="PTHR34591:SF43">
    <property type="entry name" value="F-BOX DOMAIN-CONTAINING PROTEIN"/>
    <property type="match status" value="1"/>
</dbReference>
<comment type="caution">
    <text evidence="2">The sequence shown here is derived from an EMBL/GenBank/DDBJ whole genome shotgun (WGS) entry which is preliminary data.</text>
</comment>
<dbReference type="SMART" id="SM00256">
    <property type="entry name" value="FBOX"/>
    <property type="match status" value="1"/>
</dbReference>
<organism evidence="2 3">
    <name type="scientific">Eleusine coracana subsp. coracana</name>
    <dbReference type="NCBI Taxonomy" id="191504"/>
    <lineage>
        <taxon>Eukaryota</taxon>
        <taxon>Viridiplantae</taxon>
        <taxon>Streptophyta</taxon>
        <taxon>Embryophyta</taxon>
        <taxon>Tracheophyta</taxon>
        <taxon>Spermatophyta</taxon>
        <taxon>Magnoliopsida</taxon>
        <taxon>Liliopsida</taxon>
        <taxon>Poales</taxon>
        <taxon>Poaceae</taxon>
        <taxon>PACMAD clade</taxon>
        <taxon>Chloridoideae</taxon>
        <taxon>Cynodonteae</taxon>
        <taxon>Eleusininae</taxon>
        <taxon>Eleusine</taxon>
    </lineage>
</organism>
<reference evidence="2" key="1">
    <citation type="journal article" date="2018" name="DNA Res.">
        <title>Multiple hybrid de novo genome assembly of finger millet, an orphan allotetraploid crop.</title>
        <authorList>
            <person name="Hatakeyama M."/>
            <person name="Aluri S."/>
            <person name="Balachadran M.T."/>
            <person name="Sivarajan S.R."/>
            <person name="Patrignani A."/>
            <person name="Gruter S."/>
            <person name="Poveda L."/>
            <person name="Shimizu-Inatsugi R."/>
            <person name="Baeten J."/>
            <person name="Francoijs K.J."/>
            <person name="Nataraja K.N."/>
            <person name="Reddy Y.A.N."/>
            <person name="Phadnis S."/>
            <person name="Ravikumar R.L."/>
            <person name="Schlapbach R."/>
            <person name="Sreeman S.M."/>
            <person name="Shimizu K.K."/>
        </authorList>
    </citation>
    <scope>NUCLEOTIDE SEQUENCE</scope>
</reference>
<keyword evidence="3" id="KW-1185">Reference proteome</keyword>
<dbReference type="InterPro" id="IPR001810">
    <property type="entry name" value="F-box_dom"/>
</dbReference>
<reference evidence="2" key="2">
    <citation type="submission" date="2021-12" db="EMBL/GenBank/DDBJ databases">
        <title>Resequencing data analysis of finger millet.</title>
        <authorList>
            <person name="Hatakeyama M."/>
            <person name="Aluri S."/>
            <person name="Balachadran M.T."/>
            <person name="Sivarajan S.R."/>
            <person name="Poveda L."/>
            <person name="Shimizu-Inatsugi R."/>
            <person name="Schlapbach R."/>
            <person name="Sreeman S.M."/>
            <person name="Shimizu K.K."/>
        </authorList>
    </citation>
    <scope>NUCLEOTIDE SEQUENCE</scope>
</reference>
<gene>
    <name evidence="2" type="primary">gb13668</name>
    <name evidence="2" type="ORF">PR202_gb13668</name>
</gene>
<sequence>MEGTAAAVVSVLPDDVLPGILRRLPARSLAASRRVCKAWQTIIDEEQLLLRLRRLLPHAVTGLFMNFIDHDRPHFFARPTSTPGPRIDGEFSFIERRDAEPWNYWYRVQDHCNGLVLRSADDFSDDNMYVINPATQKWDHLPPCDWNYRAFIVFDPAVSPHYEVLMMEPSEEEVTMMPPSSWRWHVLSSTTMRWEERVFVREGEAAEESESLPEEDSGYDRYDTRWRFAAYWQGALYVHCRGEFISRLSLSNDTYTVMKSPIDLAECNEGVRSFIGKSVGGVYFAALDNKARLRVWTLSESADKRTIEWLLKHQSALNPFAWSMKIRENDDPQQRTYTGPWNMDVRRDKQQCLL</sequence>
<name>A0AAV5ER53_ELECO</name>
<evidence type="ECO:0000313" key="2">
    <source>
        <dbReference type="EMBL" id="GJN25794.1"/>
    </source>
</evidence>
<dbReference type="AlphaFoldDB" id="A0AAV5ER53"/>
<dbReference type="InterPro" id="IPR036047">
    <property type="entry name" value="F-box-like_dom_sf"/>
</dbReference>